<dbReference type="EMBL" id="CP063845">
    <property type="protein sequence ID" value="UFP96049.1"/>
    <property type="molecule type" value="Genomic_DNA"/>
</dbReference>
<keyword evidence="2" id="KW-1185">Reference proteome</keyword>
<reference evidence="1 2" key="1">
    <citation type="journal article" date="2021" name="Genome Biol. Evol.">
        <title>Complete Genome Sequencing of a Novel Gloeobacter Species from a Waterfall Cave in Mexico.</title>
        <authorList>
            <person name="Saw J.H."/>
            <person name="Cardona T."/>
            <person name="Montejano G."/>
        </authorList>
    </citation>
    <scope>NUCLEOTIDE SEQUENCE [LARGE SCALE GENOMIC DNA]</scope>
    <source>
        <strain evidence="1">MG652769</strain>
    </source>
</reference>
<gene>
    <name evidence="1" type="ORF">ISF26_07520</name>
</gene>
<organism evidence="1 2">
    <name type="scientific">Gloeobacter morelensis MG652769</name>
    <dbReference type="NCBI Taxonomy" id="2781736"/>
    <lineage>
        <taxon>Bacteria</taxon>
        <taxon>Bacillati</taxon>
        <taxon>Cyanobacteriota</taxon>
        <taxon>Cyanophyceae</taxon>
        <taxon>Gloeobacterales</taxon>
        <taxon>Gloeobacteraceae</taxon>
        <taxon>Gloeobacter</taxon>
        <taxon>Gloeobacter morelensis</taxon>
    </lineage>
</organism>
<sequence>MAKEEILEFPTGLTSEARDRSQKLPARTKKARILEWFDSGLRDPVEIAAHTEARPSYVAQVLAQAGLLEGYFDLYTTTAKDQNAYSPYFRGVLSFKDLEAARASVAKIDALYRHFEAIGDRAGQHQAMVIALTGQNRARWIGKQREAAIFHAWLCTH</sequence>
<proteinExistence type="predicted"/>
<protein>
    <submittedName>
        <fullName evidence="1">Uncharacterized protein</fullName>
    </submittedName>
</protein>
<name>A0ABY3PR17_9CYAN</name>
<accession>A0ABY3PR17</accession>
<evidence type="ECO:0000313" key="2">
    <source>
        <dbReference type="Proteomes" id="UP001054846"/>
    </source>
</evidence>
<evidence type="ECO:0000313" key="1">
    <source>
        <dbReference type="EMBL" id="UFP96049.1"/>
    </source>
</evidence>
<dbReference type="Proteomes" id="UP001054846">
    <property type="component" value="Chromosome"/>
</dbReference>